<feature type="transmembrane region" description="Helical" evidence="9">
    <location>
        <begin position="95"/>
        <end position="113"/>
    </location>
</feature>
<gene>
    <name evidence="10" type="ORF">BV133_786</name>
</gene>
<dbReference type="PATRIC" id="fig|1079.8.peg.811"/>
<accession>A0A182CYW8</accession>
<organism evidence="10">
    <name type="scientific">Blastochloris viridis</name>
    <name type="common">Rhodopseudomonas viridis</name>
    <dbReference type="NCBI Taxonomy" id="1079"/>
    <lineage>
        <taxon>Bacteria</taxon>
        <taxon>Pseudomonadati</taxon>
        <taxon>Pseudomonadota</taxon>
        <taxon>Alphaproteobacteria</taxon>
        <taxon>Hyphomicrobiales</taxon>
        <taxon>Blastochloridaceae</taxon>
        <taxon>Blastochloris</taxon>
    </lineage>
</organism>
<reference evidence="10" key="1">
    <citation type="journal article" date="2015" name="Genome Announc.">
        <title>Complete Genome Sequence of the Bacteriochlorophyll b-Producing Photosynthetic Bacterium Blastochloris viridis.</title>
        <authorList>
            <person name="Tsukatani Y."/>
            <person name="Hirose Y."/>
            <person name="Harada J."/>
            <person name="Misawa N."/>
            <person name="Mori K."/>
            <person name="Inoue K."/>
            <person name="Tamiaki H."/>
        </authorList>
    </citation>
    <scope>NUCLEOTIDE SEQUENCE [LARGE SCALE GENOMIC DNA]</scope>
    <source>
        <strain evidence="10">DSM 133</strain>
    </source>
</reference>
<evidence type="ECO:0000256" key="5">
    <source>
        <dbReference type="ARBA" id="ARBA00022692"/>
    </source>
</evidence>
<feature type="transmembrane region" description="Helical" evidence="9">
    <location>
        <begin position="183"/>
        <end position="206"/>
    </location>
</feature>
<keyword evidence="4" id="KW-1003">Cell membrane</keyword>
<dbReference type="GO" id="GO:0015225">
    <property type="term" value="F:biotin transmembrane transporter activity"/>
    <property type="evidence" value="ECO:0007669"/>
    <property type="project" value="InterPro"/>
</dbReference>
<dbReference type="EMBL" id="AP014854">
    <property type="protein sequence ID" value="BAR98379.1"/>
    <property type="molecule type" value="Genomic_DNA"/>
</dbReference>
<evidence type="ECO:0000256" key="4">
    <source>
        <dbReference type="ARBA" id="ARBA00022475"/>
    </source>
</evidence>
<evidence type="ECO:0000256" key="8">
    <source>
        <dbReference type="SAM" id="MobiDB-lite"/>
    </source>
</evidence>
<evidence type="ECO:0000256" key="7">
    <source>
        <dbReference type="ARBA" id="ARBA00023136"/>
    </source>
</evidence>
<dbReference type="PANTHER" id="PTHR34295">
    <property type="entry name" value="BIOTIN TRANSPORTER BIOY"/>
    <property type="match status" value="1"/>
</dbReference>
<feature type="transmembrane region" description="Helical" evidence="9">
    <location>
        <begin position="120"/>
        <end position="139"/>
    </location>
</feature>
<dbReference type="PANTHER" id="PTHR34295:SF4">
    <property type="entry name" value="BIOTIN TRANSPORTER BIOY-RELATED"/>
    <property type="match status" value="1"/>
</dbReference>
<dbReference type="Pfam" id="PF02632">
    <property type="entry name" value="BioY"/>
    <property type="match status" value="1"/>
</dbReference>
<name>A0A182CYW8_BLAVI</name>
<evidence type="ECO:0000256" key="9">
    <source>
        <dbReference type="SAM" id="Phobius"/>
    </source>
</evidence>
<proteinExistence type="inferred from homology"/>
<keyword evidence="3" id="KW-0813">Transport</keyword>
<feature type="compositionally biased region" description="Basic and acidic residues" evidence="8">
    <location>
        <begin position="19"/>
        <end position="28"/>
    </location>
</feature>
<comment type="subcellular location">
    <subcellularLocation>
        <location evidence="1">Cell membrane</location>
        <topology evidence="1">Multi-pass membrane protein</topology>
    </subcellularLocation>
</comment>
<protein>
    <submittedName>
        <fullName evidence="10">Substrate-specific component BioY of biotin ECF transporter</fullName>
    </submittedName>
</protein>
<keyword evidence="6 9" id="KW-1133">Transmembrane helix</keyword>
<dbReference type="AlphaFoldDB" id="A0A182CYW8"/>
<comment type="similarity">
    <text evidence="2">Belongs to the BioY family.</text>
</comment>
<evidence type="ECO:0000256" key="3">
    <source>
        <dbReference type="ARBA" id="ARBA00022448"/>
    </source>
</evidence>
<sequence>MLAGDDRSRFRAPTSTRHPRGEPAHHLDASSSGEALEAPRGGAVRRANCRRRPIRGVVGVLFGGTMTIRDIVLIALFGAIIVAFGAVPAIPVAGIPVPITLQNLAVMLAGAVLGPKRGAAATALLILLVALGLPVLSGGRGGLGVLLGPSGGFLIGFVAAAYTIGWLVARFGQGRGPGWQRAAVVSLACVVGGIGACYALGIPWLAFSAGLSLKTAALGSLAFVPGDLAKAVVAGLVAHGVRRVYPIPLK</sequence>
<feature type="transmembrane region" description="Helical" evidence="9">
    <location>
        <begin position="151"/>
        <end position="171"/>
    </location>
</feature>
<feature type="transmembrane region" description="Helical" evidence="9">
    <location>
        <begin position="218"/>
        <end position="241"/>
    </location>
</feature>
<keyword evidence="7 9" id="KW-0472">Membrane</keyword>
<dbReference type="GO" id="GO:0005886">
    <property type="term" value="C:plasma membrane"/>
    <property type="evidence" value="ECO:0007669"/>
    <property type="project" value="UniProtKB-SubCell"/>
</dbReference>
<evidence type="ECO:0000313" key="10">
    <source>
        <dbReference type="EMBL" id="BAR98379.1"/>
    </source>
</evidence>
<evidence type="ECO:0000256" key="6">
    <source>
        <dbReference type="ARBA" id="ARBA00022989"/>
    </source>
</evidence>
<evidence type="ECO:0000256" key="1">
    <source>
        <dbReference type="ARBA" id="ARBA00004651"/>
    </source>
</evidence>
<evidence type="ECO:0000256" key="2">
    <source>
        <dbReference type="ARBA" id="ARBA00010692"/>
    </source>
</evidence>
<feature type="transmembrane region" description="Helical" evidence="9">
    <location>
        <begin position="71"/>
        <end position="89"/>
    </location>
</feature>
<feature type="region of interest" description="Disordered" evidence="8">
    <location>
        <begin position="1"/>
        <end position="44"/>
    </location>
</feature>
<dbReference type="InterPro" id="IPR003784">
    <property type="entry name" value="BioY"/>
</dbReference>
<keyword evidence="5 9" id="KW-0812">Transmembrane</keyword>
<dbReference type="Gene3D" id="1.10.1760.20">
    <property type="match status" value="1"/>
</dbReference>